<protein>
    <submittedName>
        <fullName evidence="1">Uncharacterized protein</fullName>
    </submittedName>
</protein>
<dbReference type="Proteomes" id="UP000006690">
    <property type="component" value="Chromosome"/>
</dbReference>
<dbReference type="PATRIC" id="fig|932677.3.peg.2925"/>
<name>A0A0H3KZX7_PANAA</name>
<dbReference type="EMBL" id="AP012032">
    <property type="protein sequence ID" value="BAK12593.1"/>
    <property type="molecule type" value="Genomic_DNA"/>
</dbReference>
<gene>
    <name evidence="1" type="ordered locus">PAJ_2513</name>
</gene>
<dbReference type="OrthoDB" id="6609095at2"/>
<dbReference type="RefSeq" id="WP_014594555.1">
    <property type="nucleotide sequence ID" value="NC_017531.2"/>
</dbReference>
<organism evidence="1 2">
    <name type="scientific">Pantoea ananatis (strain AJ13355)</name>
    <dbReference type="NCBI Taxonomy" id="932677"/>
    <lineage>
        <taxon>Bacteria</taxon>
        <taxon>Pseudomonadati</taxon>
        <taxon>Pseudomonadota</taxon>
        <taxon>Gammaproteobacteria</taxon>
        <taxon>Enterobacterales</taxon>
        <taxon>Erwiniaceae</taxon>
        <taxon>Pantoea</taxon>
    </lineage>
</organism>
<dbReference type="HOGENOM" id="CLU_1364015_0_0_6"/>
<dbReference type="KEGG" id="paj:PAJ_2513"/>
<evidence type="ECO:0000313" key="1">
    <source>
        <dbReference type="EMBL" id="BAK12593.1"/>
    </source>
</evidence>
<proteinExistence type="predicted"/>
<dbReference type="AlphaFoldDB" id="A0A0H3KZX7"/>
<reference evidence="2" key="1">
    <citation type="journal article" date="2012" name="Appl. Microbiol. Biotechnol.">
        <title>The complete genome sequence of Pantoea ananatis AJ13355, an organism with great biotechnological potential.</title>
        <authorList>
            <person name="Hara Y."/>
            <person name="Kadotani N."/>
            <person name="Izui H."/>
            <person name="Katashkina J.I."/>
            <person name="Kuvaeva T.M."/>
            <person name="Andreeva I.G."/>
            <person name="Golubeva L.I."/>
            <person name="Malko D.B."/>
            <person name="Makeev V.J."/>
            <person name="Mashko S.V."/>
            <person name="Kozlov Y.I."/>
        </authorList>
    </citation>
    <scope>NUCLEOTIDE SEQUENCE [LARGE SCALE GENOMIC DNA]</scope>
    <source>
        <strain evidence="2">AJ13355</strain>
    </source>
</reference>
<evidence type="ECO:0000313" key="2">
    <source>
        <dbReference type="Proteomes" id="UP000006690"/>
    </source>
</evidence>
<accession>A0A0H3KZX7</accession>
<sequence length="203" mass="23408">MIRFTSTQLRPVLSLRRGMKGPVILEKNNGIFLRRSDLRPQVKEPLAWAEGCNPLSDDGWRKLSDCLITEKFFFHQFDLSQEACDAVLNDHQDLLVSFICQTPGAVRVFAETGEPEKVYLPVGIYRSRISWLYDHALHHFRSCGSRAEHLNWRSQALSVLDRVIRLDSRRAKPSDREMLNSAVQELRKRISQIAPDGSIHFYS</sequence>
<dbReference type="eggNOG" id="ENOG502Z93D">
    <property type="taxonomic scope" value="Bacteria"/>
</dbReference>